<dbReference type="SUPFAM" id="SSF56935">
    <property type="entry name" value="Porins"/>
    <property type="match status" value="1"/>
</dbReference>
<dbReference type="InterPro" id="IPR023996">
    <property type="entry name" value="TonB-dep_OMP_SusC/RagA"/>
</dbReference>
<dbReference type="InterPro" id="IPR023997">
    <property type="entry name" value="TonB-dep_OMP_SusC/RagA_CS"/>
</dbReference>
<dbReference type="EMBL" id="CP025791">
    <property type="protein sequence ID" value="AUP78528.1"/>
    <property type="molecule type" value="Genomic_DNA"/>
</dbReference>
<dbReference type="AlphaFoldDB" id="A0A2K9PNZ1"/>
<dbReference type="InterPro" id="IPR000531">
    <property type="entry name" value="Beta-barrel_TonB"/>
</dbReference>
<comment type="subcellular location">
    <subcellularLocation>
        <location evidence="1 8">Cell outer membrane</location>
        <topology evidence="1 8">Multi-pass membrane protein</topology>
    </subcellularLocation>
</comment>
<keyword evidence="7 8" id="KW-0998">Cell outer membrane</keyword>
<dbReference type="KEGG" id="fek:C1H87_07315"/>
<dbReference type="InterPro" id="IPR036942">
    <property type="entry name" value="Beta-barrel_TonB_sf"/>
</dbReference>
<evidence type="ECO:0000256" key="6">
    <source>
        <dbReference type="ARBA" id="ARBA00023136"/>
    </source>
</evidence>
<keyword evidence="14" id="KW-1185">Reference proteome</keyword>
<dbReference type="OrthoDB" id="9768177at2"/>
<evidence type="ECO:0000256" key="8">
    <source>
        <dbReference type="PROSITE-ProRule" id="PRU01360"/>
    </source>
</evidence>
<reference evidence="13 14" key="1">
    <citation type="submission" date="2018-01" db="EMBL/GenBank/DDBJ databases">
        <title>Complete genome sequence of Flavivirga eckloniae ECD14 isolated from seaweed Ecklonia cava.</title>
        <authorList>
            <person name="Lee J.H."/>
            <person name="Baik K.S."/>
            <person name="Seong C.N."/>
        </authorList>
    </citation>
    <scope>NUCLEOTIDE SEQUENCE [LARGE SCALE GENOMIC DNA]</scope>
    <source>
        <strain evidence="13 14">ECD14</strain>
    </source>
</reference>
<dbReference type="GO" id="GO:0009279">
    <property type="term" value="C:cell outer membrane"/>
    <property type="evidence" value="ECO:0007669"/>
    <property type="project" value="UniProtKB-SubCell"/>
</dbReference>
<evidence type="ECO:0000256" key="9">
    <source>
        <dbReference type="RuleBase" id="RU003357"/>
    </source>
</evidence>
<dbReference type="NCBIfam" id="TIGR04056">
    <property type="entry name" value="OMP_RagA_SusC"/>
    <property type="match status" value="1"/>
</dbReference>
<dbReference type="Pfam" id="PF00593">
    <property type="entry name" value="TonB_dep_Rec_b-barrel"/>
    <property type="match status" value="1"/>
</dbReference>
<dbReference type="Gene3D" id="2.170.130.10">
    <property type="entry name" value="TonB-dependent receptor, plug domain"/>
    <property type="match status" value="1"/>
</dbReference>
<feature type="chain" id="PRO_5017954773" evidence="10">
    <location>
        <begin position="30"/>
        <end position="998"/>
    </location>
</feature>
<dbReference type="InterPro" id="IPR039426">
    <property type="entry name" value="TonB-dep_rcpt-like"/>
</dbReference>
<evidence type="ECO:0000256" key="5">
    <source>
        <dbReference type="ARBA" id="ARBA00023077"/>
    </source>
</evidence>
<dbReference type="InterPro" id="IPR008969">
    <property type="entry name" value="CarboxyPept-like_regulatory"/>
</dbReference>
<dbReference type="SUPFAM" id="SSF49464">
    <property type="entry name" value="Carboxypeptidase regulatory domain-like"/>
    <property type="match status" value="1"/>
</dbReference>
<organism evidence="13 14">
    <name type="scientific">Flavivirga eckloniae</name>
    <dbReference type="NCBI Taxonomy" id="1803846"/>
    <lineage>
        <taxon>Bacteria</taxon>
        <taxon>Pseudomonadati</taxon>
        <taxon>Bacteroidota</taxon>
        <taxon>Flavobacteriia</taxon>
        <taxon>Flavobacteriales</taxon>
        <taxon>Flavobacteriaceae</taxon>
        <taxon>Flavivirga</taxon>
    </lineage>
</organism>
<evidence type="ECO:0000313" key="14">
    <source>
        <dbReference type="Proteomes" id="UP000235826"/>
    </source>
</evidence>
<feature type="domain" description="TonB-dependent receptor plug" evidence="12">
    <location>
        <begin position="122"/>
        <end position="250"/>
    </location>
</feature>
<feature type="domain" description="TonB-dependent receptor-like beta-barrel" evidence="11">
    <location>
        <begin position="416"/>
        <end position="963"/>
    </location>
</feature>
<dbReference type="Pfam" id="PF13715">
    <property type="entry name" value="CarbopepD_reg_2"/>
    <property type="match status" value="1"/>
</dbReference>
<dbReference type="InterPro" id="IPR037066">
    <property type="entry name" value="Plug_dom_sf"/>
</dbReference>
<evidence type="ECO:0000259" key="11">
    <source>
        <dbReference type="Pfam" id="PF00593"/>
    </source>
</evidence>
<evidence type="ECO:0000256" key="1">
    <source>
        <dbReference type="ARBA" id="ARBA00004571"/>
    </source>
</evidence>
<keyword evidence="6 8" id="KW-0472">Membrane</keyword>
<dbReference type="Proteomes" id="UP000235826">
    <property type="component" value="Chromosome"/>
</dbReference>
<evidence type="ECO:0000313" key="13">
    <source>
        <dbReference type="EMBL" id="AUP78528.1"/>
    </source>
</evidence>
<evidence type="ECO:0000256" key="10">
    <source>
        <dbReference type="SAM" id="SignalP"/>
    </source>
</evidence>
<keyword evidence="5 9" id="KW-0798">TonB box</keyword>
<evidence type="ECO:0000256" key="7">
    <source>
        <dbReference type="ARBA" id="ARBA00023237"/>
    </source>
</evidence>
<evidence type="ECO:0000259" key="12">
    <source>
        <dbReference type="Pfam" id="PF07715"/>
    </source>
</evidence>
<keyword evidence="3 8" id="KW-1134">Transmembrane beta strand</keyword>
<evidence type="ECO:0000256" key="4">
    <source>
        <dbReference type="ARBA" id="ARBA00022692"/>
    </source>
</evidence>
<dbReference type="PROSITE" id="PS52016">
    <property type="entry name" value="TONB_DEPENDENT_REC_3"/>
    <property type="match status" value="1"/>
</dbReference>
<accession>A0A2K9PNZ1</accession>
<comment type="similarity">
    <text evidence="8 9">Belongs to the TonB-dependent receptor family.</text>
</comment>
<evidence type="ECO:0000256" key="2">
    <source>
        <dbReference type="ARBA" id="ARBA00022448"/>
    </source>
</evidence>
<evidence type="ECO:0000256" key="3">
    <source>
        <dbReference type="ARBA" id="ARBA00022452"/>
    </source>
</evidence>
<dbReference type="NCBIfam" id="TIGR04057">
    <property type="entry name" value="SusC_RagA_signa"/>
    <property type="match status" value="1"/>
</dbReference>
<keyword evidence="10" id="KW-0732">Signal</keyword>
<name>A0A2K9PNZ1_9FLAO</name>
<dbReference type="InterPro" id="IPR012910">
    <property type="entry name" value="Plug_dom"/>
</dbReference>
<dbReference type="Gene3D" id="2.60.40.1120">
    <property type="entry name" value="Carboxypeptidase-like, regulatory domain"/>
    <property type="match status" value="1"/>
</dbReference>
<dbReference type="RefSeq" id="WP_102755183.1">
    <property type="nucleotide sequence ID" value="NZ_CP025791.1"/>
</dbReference>
<sequence length="998" mass="109259">MKKYYDVLLRKRTMLCMFLLFFCFSFSNAQTKVEGLVSDFFGAPLPGASIIEKGTTNGTQTDFDGKYTIQISSSNAILVVSYLGYLDTEVPVDNQRVVNITLQENVSTLDEVVLVGYGRVKKSDATGAVTGIKAKDLNKGAALTTQQLLSGKAAGVNVSLGSGRPGSKSTVRIRGTNSLNFNNEPLYVIDGVPVSFQDNSFAGTTGSDDRSSTAANNPLSLINPADIERIDVLKDASAKAIYGARAANGVVIVTTKKGKEGKNVLTLDTYVGFASVSRTLPVLSAAQVREYAANNNVSNFDDRGANTDWQDELFRSALNRGYTISMSGGSNNTHYSGSLGYQEQEGVIINSANENITGRLNLTSKFMGDKLTLNLNVLYANEKANNVPSVGGIGGDGGGDVIRDVLRANPTIPVRDENSPYSGGFSYVSIFTQNPIEQALLFRNLTTSRRLLTNISLNYEIVEDLNFKTSIGYTQEDIERKSYVPLSTRIGSENGGFGNLEARNNNNRLIETTLNYNKQLSKNHRVNLLAGYSWQEFTNASNRLRTSQFVEDVLGFNNLAAGGVVNFANNGISKSRIISFFGRVNYDLFDKYLITATLRRDGSTRFGKDTKWGLFPSAALAWKVSDEDFLKDSSVISQLKLRASYGITGNQEISNFGSLSLLSLGLNVNPEIGLFAKPTTLANPNLKWETTSETNIGLDFGFFNNRFTGTVEVYEKVTDDLILRFNVPAPTAVSTRLENVGEVSNKGIEFSFNYDVVRHQDWNFNFYGNIATNKNEIVSLSKGALITPAFGLTSFTAPSPQQQSPIRIQRVGESLNSLWGLDFIGFDKNGREQFRDIDNNGVINTDDRTIIGQTQPDYTYGFGFNLGYKRLSLSTSFRGVQGVEVLNSLRNDLENLTVVPENNALDVILTNGATVAPSGQVSDRFVEDGSFLRMENATLNYNVNTAKLGFLQSLNLSLTGQNLFVLTDFTGYDPEVSIVAYTNYPRARTILMGLKAQF</sequence>
<protein>
    <submittedName>
        <fullName evidence="13">TonB-dependent receptor</fullName>
    </submittedName>
</protein>
<keyword evidence="4 8" id="KW-0812">Transmembrane</keyword>
<feature type="signal peptide" evidence="10">
    <location>
        <begin position="1"/>
        <end position="29"/>
    </location>
</feature>
<dbReference type="Gene3D" id="2.40.170.20">
    <property type="entry name" value="TonB-dependent receptor, beta-barrel domain"/>
    <property type="match status" value="1"/>
</dbReference>
<dbReference type="Pfam" id="PF07715">
    <property type="entry name" value="Plug"/>
    <property type="match status" value="1"/>
</dbReference>
<gene>
    <name evidence="13" type="ORF">C1H87_07315</name>
</gene>
<keyword evidence="2 8" id="KW-0813">Transport</keyword>
<proteinExistence type="inferred from homology"/>
<keyword evidence="13" id="KW-0675">Receptor</keyword>